<reference evidence="2 3" key="1">
    <citation type="submission" date="2019-03" db="EMBL/GenBank/DDBJ databases">
        <title>First draft genome of Liparis tanakae, snailfish: a comprehensive survey of snailfish specific genes.</title>
        <authorList>
            <person name="Kim W."/>
            <person name="Song I."/>
            <person name="Jeong J.-H."/>
            <person name="Kim D."/>
            <person name="Kim S."/>
            <person name="Ryu S."/>
            <person name="Song J.Y."/>
            <person name="Lee S.K."/>
        </authorList>
    </citation>
    <scope>NUCLEOTIDE SEQUENCE [LARGE SCALE GENOMIC DNA]</scope>
    <source>
        <tissue evidence="2">Muscle</tissue>
    </source>
</reference>
<accession>A0A4Z2E5H3</accession>
<proteinExistence type="predicted"/>
<gene>
    <name evidence="2" type="ORF">EYF80_066038</name>
</gene>
<dbReference type="EMBL" id="SRLO01017192">
    <property type="protein sequence ID" value="TNN23840.1"/>
    <property type="molecule type" value="Genomic_DNA"/>
</dbReference>
<keyword evidence="3" id="KW-1185">Reference proteome</keyword>
<protein>
    <submittedName>
        <fullName evidence="2">Uncharacterized protein</fullName>
    </submittedName>
</protein>
<sequence>MFTGRVDNSSSPVATGVHPLGQVMSLIRQNKTARCFATPEPLWTGATGDLTPPEEVFRA</sequence>
<dbReference type="Proteomes" id="UP000314294">
    <property type="component" value="Unassembled WGS sequence"/>
</dbReference>
<feature type="region of interest" description="Disordered" evidence="1">
    <location>
        <begin position="40"/>
        <end position="59"/>
    </location>
</feature>
<evidence type="ECO:0000256" key="1">
    <source>
        <dbReference type="SAM" id="MobiDB-lite"/>
    </source>
</evidence>
<evidence type="ECO:0000313" key="2">
    <source>
        <dbReference type="EMBL" id="TNN23840.1"/>
    </source>
</evidence>
<evidence type="ECO:0000313" key="3">
    <source>
        <dbReference type="Proteomes" id="UP000314294"/>
    </source>
</evidence>
<name>A0A4Z2E5H3_9TELE</name>
<comment type="caution">
    <text evidence="2">The sequence shown here is derived from an EMBL/GenBank/DDBJ whole genome shotgun (WGS) entry which is preliminary data.</text>
</comment>
<dbReference type="AlphaFoldDB" id="A0A4Z2E5H3"/>
<organism evidence="2 3">
    <name type="scientific">Liparis tanakae</name>
    <name type="common">Tanaka's snailfish</name>
    <dbReference type="NCBI Taxonomy" id="230148"/>
    <lineage>
        <taxon>Eukaryota</taxon>
        <taxon>Metazoa</taxon>
        <taxon>Chordata</taxon>
        <taxon>Craniata</taxon>
        <taxon>Vertebrata</taxon>
        <taxon>Euteleostomi</taxon>
        <taxon>Actinopterygii</taxon>
        <taxon>Neopterygii</taxon>
        <taxon>Teleostei</taxon>
        <taxon>Neoteleostei</taxon>
        <taxon>Acanthomorphata</taxon>
        <taxon>Eupercaria</taxon>
        <taxon>Perciformes</taxon>
        <taxon>Cottioidei</taxon>
        <taxon>Cottales</taxon>
        <taxon>Liparidae</taxon>
        <taxon>Liparis</taxon>
    </lineage>
</organism>